<dbReference type="Pfam" id="PF24984">
    <property type="entry name" value="HEAT_EF3_GNC1"/>
    <property type="match status" value="1"/>
</dbReference>
<dbReference type="OrthoDB" id="5148094at2759"/>
<dbReference type="GO" id="GO:0006417">
    <property type="term" value="P:regulation of translation"/>
    <property type="evidence" value="ECO:0007669"/>
    <property type="project" value="TreeGrafter"/>
</dbReference>
<dbReference type="InterPro" id="IPR057546">
    <property type="entry name" value="HEAT_GCN1"/>
</dbReference>
<dbReference type="SUPFAM" id="SSF48371">
    <property type="entry name" value="ARM repeat"/>
    <property type="match status" value="2"/>
</dbReference>
<dbReference type="Pfam" id="PF02985">
    <property type="entry name" value="HEAT"/>
    <property type="match status" value="1"/>
</dbReference>
<dbReference type="PROSITE" id="PS50077">
    <property type="entry name" value="HEAT_REPEAT"/>
    <property type="match status" value="3"/>
</dbReference>
<dbReference type="Pfam" id="PF13513">
    <property type="entry name" value="HEAT_EZ"/>
    <property type="match status" value="1"/>
</dbReference>
<dbReference type="InterPro" id="IPR016024">
    <property type="entry name" value="ARM-type_fold"/>
</dbReference>
<dbReference type="InterPro" id="IPR021133">
    <property type="entry name" value="HEAT_type_2"/>
</dbReference>
<comment type="caution">
    <text evidence="4">The sequence shown here is derived from an EMBL/GenBank/DDBJ whole genome shotgun (WGS) entry which is preliminary data.</text>
</comment>
<gene>
    <name evidence="4" type="ORF">PACLA_8A011871</name>
</gene>
<dbReference type="AlphaFoldDB" id="A0A6S7JLT8"/>
<dbReference type="InterPro" id="IPR000357">
    <property type="entry name" value="HEAT"/>
</dbReference>
<organism evidence="4 5">
    <name type="scientific">Paramuricea clavata</name>
    <name type="common">Red gorgonian</name>
    <name type="synonym">Violescent sea-whip</name>
    <dbReference type="NCBI Taxonomy" id="317549"/>
    <lineage>
        <taxon>Eukaryota</taxon>
        <taxon>Metazoa</taxon>
        <taxon>Cnidaria</taxon>
        <taxon>Anthozoa</taxon>
        <taxon>Octocorallia</taxon>
        <taxon>Malacalcyonacea</taxon>
        <taxon>Plexauridae</taxon>
        <taxon>Paramuricea</taxon>
    </lineage>
</organism>
<dbReference type="FunFam" id="1.25.10.10:FF:000096">
    <property type="entry name" value="eIF-2-alpha kinase activator gcn1"/>
    <property type="match status" value="1"/>
</dbReference>
<comment type="similarity">
    <text evidence="1">Belongs to the GCN1 family.</text>
</comment>
<evidence type="ECO:0000256" key="3">
    <source>
        <dbReference type="ARBA" id="ARBA00022737"/>
    </source>
</evidence>
<evidence type="ECO:0000256" key="2">
    <source>
        <dbReference type="ARBA" id="ARBA00022553"/>
    </source>
</evidence>
<dbReference type="PANTHER" id="PTHR23346">
    <property type="entry name" value="TRANSLATIONAL ACTIVATOR GCN1-RELATED"/>
    <property type="match status" value="1"/>
</dbReference>
<dbReference type="Gene3D" id="1.25.10.10">
    <property type="entry name" value="Leucine-rich Repeat Variant"/>
    <property type="match status" value="5"/>
</dbReference>
<keyword evidence="3" id="KW-0677">Repeat</keyword>
<dbReference type="FunFam" id="1.25.10.10:FF:000162">
    <property type="entry name" value="GCN1, eIF2 alpha kinase activator homolog"/>
    <property type="match status" value="1"/>
</dbReference>
<protein>
    <submittedName>
        <fullName evidence="4">EIF-2-alpha kinase activator GCN1-like</fullName>
    </submittedName>
</protein>
<dbReference type="Proteomes" id="UP001152795">
    <property type="component" value="Unassembled WGS sequence"/>
</dbReference>
<dbReference type="GO" id="GO:0005829">
    <property type="term" value="C:cytosol"/>
    <property type="evidence" value="ECO:0007669"/>
    <property type="project" value="TreeGrafter"/>
</dbReference>
<proteinExistence type="inferred from homology"/>
<dbReference type="GO" id="GO:0034198">
    <property type="term" value="P:cellular response to amino acid starvation"/>
    <property type="evidence" value="ECO:0007669"/>
    <property type="project" value="TreeGrafter"/>
</dbReference>
<dbReference type="InterPro" id="IPR011989">
    <property type="entry name" value="ARM-like"/>
</dbReference>
<dbReference type="Pfam" id="PF24987">
    <property type="entry name" value="HEAT_EF3_N"/>
    <property type="match status" value="1"/>
</dbReference>
<dbReference type="InterPro" id="IPR034085">
    <property type="entry name" value="TOG"/>
</dbReference>
<accession>A0A6S7JLT8</accession>
<dbReference type="GO" id="GO:0016301">
    <property type="term" value="F:kinase activity"/>
    <property type="evidence" value="ECO:0007669"/>
    <property type="project" value="UniProtKB-KW"/>
</dbReference>
<evidence type="ECO:0000313" key="5">
    <source>
        <dbReference type="Proteomes" id="UP001152795"/>
    </source>
</evidence>
<reference evidence="4" key="1">
    <citation type="submission" date="2020-04" db="EMBL/GenBank/DDBJ databases">
        <authorList>
            <person name="Alioto T."/>
            <person name="Alioto T."/>
            <person name="Gomez Garrido J."/>
        </authorList>
    </citation>
    <scope>NUCLEOTIDE SEQUENCE</scope>
    <source>
        <strain evidence="4">A484AB</strain>
    </source>
</reference>
<evidence type="ECO:0000313" key="4">
    <source>
        <dbReference type="EMBL" id="CAB4017481.1"/>
    </source>
</evidence>
<keyword evidence="2" id="KW-0597">Phosphoprotein</keyword>
<dbReference type="Pfam" id="PF23271">
    <property type="entry name" value="HEAT_GCN1"/>
    <property type="match status" value="1"/>
</dbReference>
<keyword evidence="4" id="KW-0418">Kinase</keyword>
<dbReference type="SMART" id="SM01349">
    <property type="entry name" value="TOG"/>
    <property type="match status" value="1"/>
</dbReference>
<keyword evidence="4" id="KW-0808">Transferase</keyword>
<feature type="non-terminal residue" evidence="4">
    <location>
        <position position="1"/>
    </location>
</feature>
<keyword evidence="5" id="KW-1185">Reference proteome</keyword>
<sequence>MGCLAKHLDKDDPKVHPIIVKLLSALSTPSQQVQEAVANCLPPLVPAIKEEAPDLIKNLLTKLLDSTVYGERRGAAYGLASLVKGLGILSLKQQNIMSTLQDAIQDKKNYRHREGALLAFELLCHILGRLFEPYIVHVLPHLLLCFGDGNQYVRDATDDTARAMMRNLSAHGVKLVLPSLLKALSEDAWRTKTGSVELLGAMAYCAPKQLSSCLPNIVPRLIEVLTDSHLKVQKAAAQALQHIGSVIRNPEIQAISPILLEALSDPTAKTTEALQVLLMTSFVHVIDAPSLAIIMPIIHRALESRSTETKKMAAQIIGNMYSLTDQKDLNPYLSSVMPGLKQALLDPVPEVRAVSAHALGALVKELGEENCSDLLPWLMETLISESSSVDRSGAAQGLSEVLCGLGFDRLSQLMPDVIAATEKTNLPAHIKEGYLMLYLYLPSTFGAEFTPFIGDIIPSILKGLSDESEFVRDTSLKAGQRIVSQYATTAIEVFLPQLELGLFDDNWRIRISSIQLMGDLLYKISGVTGKMTTEGEEDDNFGTSQSNQAIIDCLGYDRRNRVLSGLYMGRSDVSLPVRQAALHVWKVVVPNTPRVLREILSTLFSLLLGCLASTSHDKRQIAARTLGDLVRKLGERILPEIIPILERGLESSKPDERQGVCIGLSEIIGSTSREQVFLYIDSVIPTVRKALCDPLPEVRACAAQTFNNLYKTIGVKALNDIIPPLLEKLVEPALHENTLDGLRQVMSVRSKEVLPFIIPQLISPPVNTQALASMSSVAGEALTDHLSDILPALLSCISQASDEQQLTHDLENSRTLVLSIQDDRGTQIVLDVLMKYSKDESVLMRKAAVNLLCSYCTSTKADLLQYTPPLLHSVLSRFNDSDSEVIEISWNALSAVTKRLQPPDQIQHIPHVRRAVKYISEDLQDKADLPGFCIAKKGITPLLPIFREGILNGSPDVKQDAAEGLGQVIQLTSATALRPSVVSITGPLIRILGDRFSWNVKVAVLQTLGLLLVKVGAVLKPFLPQLQTTFIKALNDPNKLVRQQASSALQHLVKLHSRVDPLFTELHNGVRNTEDNQIRETMQQALRGIVLNVGHKMGETVRQNLTTTLLSFQSHAEENIRVATAGCLGALATIVPDEELVNIVNTDTLVSDATVEWTLRHGRALTMSALFYDCPERLLQLSIFNSLLQLANTLSSNDR</sequence>
<dbReference type="PANTHER" id="PTHR23346:SF7">
    <property type="entry name" value="STALLED RIBOSOME SENSOR GCN1"/>
    <property type="match status" value="1"/>
</dbReference>
<dbReference type="Pfam" id="PF25801">
    <property type="entry name" value="HEAT_GCN1_C_2"/>
    <property type="match status" value="1"/>
</dbReference>
<dbReference type="FunFam" id="1.25.10.10:FF:000090">
    <property type="entry name" value="eIF-2-alpha kinase activator GCN1"/>
    <property type="match status" value="1"/>
</dbReference>
<dbReference type="EMBL" id="CACRXK020009565">
    <property type="protein sequence ID" value="CAB4017481.1"/>
    <property type="molecule type" value="Genomic_DNA"/>
</dbReference>
<dbReference type="GO" id="GO:0019887">
    <property type="term" value="F:protein kinase regulator activity"/>
    <property type="evidence" value="ECO:0007669"/>
    <property type="project" value="TreeGrafter"/>
</dbReference>
<name>A0A6S7JLT8_PARCT</name>
<evidence type="ECO:0000256" key="1">
    <source>
        <dbReference type="ARBA" id="ARBA00007366"/>
    </source>
</evidence>